<proteinExistence type="predicted"/>
<accession>A0A7T3FZP8</accession>
<dbReference type="InterPro" id="IPR018247">
    <property type="entry name" value="EF_Hand_1_Ca_BS"/>
</dbReference>
<gene>
    <name evidence="2" type="ORF">I7X12_03085</name>
</gene>
<dbReference type="InterPro" id="IPR027268">
    <property type="entry name" value="Peptidase_M4/M1_CTD_sf"/>
</dbReference>
<evidence type="ECO:0000313" key="2">
    <source>
        <dbReference type="EMBL" id="QPV63631.1"/>
    </source>
</evidence>
<evidence type="ECO:0000313" key="3">
    <source>
        <dbReference type="Proteomes" id="UP000595001"/>
    </source>
</evidence>
<dbReference type="Proteomes" id="UP000595001">
    <property type="component" value="Chromosome"/>
</dbReference>
<dbReference type="InterPro" id="IPR013783">
    <property type="entry name" value="Ig-like_fold"/>
</dbReference>
<evidence type="ECO:0000259" key="1">
    <source>
        <dbReference type="PROSITE" id="PS51127"/>
    </source>
</evidence>
<dbReference type="EMBL" id="CP065856">
    <property type="protein sequence ID" value="QPV63631.1"/>
    <property type="molecule type" value="Genomic_DNA"/>
</dbReference>
<dbReference type="InterPro" id="IPR013784">
    <property type="entry name" value="Carb-bd-like_fold"/>
</dbReference>
<dbReference type="GO" id="GO:0030246">
    <property type="term" value="F:carbohydrate binding"/>
    <property type="evidence" value="ECO:0007669"/>
    <property type="project" value="InterPro"/>
</dbReference>
<sequence>MDTLRSVCSPGRTALVLVALAVLASLVSPGAAAAVGTVDSSGPTDLIGGAPATVGAANNSTVSYVEMGSDRARTDAAPTIRQRFEVNRTPSVPGEVTVTYEATLPGDVVELYPTVSRLPVEYEVTSSENFTYDTEQGRWELRSSYGERTTGRLVYTVATNVTASGGYDTVETDDWAFIDGQQLTNGLGYLTFGDDPSIDTTYEAVRSGYGADGRMFLGEHGTSQAAGTNQTVTVVEGADAAPPLSASTTAGYVANVSGKLAIGDRDPDVTAFLLPEPIRPGGRGGGGAFWVGASTSRFAETVAHEYIHTRQAWLDGDRLPEDVDSDLDWFTEGSADYYGGYYAWRAGYLSEAGFRSYLDDETTRYADSVLRDGVDTTQLKNYYKGRRVLGSLDATIRGFGGNATLETVFRRINTVDNASVSYATFREEVVAVTNASVGDSLDRFTGTRDAPSIPSDLSSVYATSTAESTPPVTVGNLSISPATVSANETVDGTVSFEVGEVSGDGNTDTVSVTLPTDVGVVAEGLNASVTDADGNAVAVTGSPELTDADGGSNNRVLFEISPTADLNGTVSVALSLRSPVVDRNASVRVTASVRDSARGTASANTTLTVEPAAPDLLSVSLSPSTVAANSSANVTVTVTDGSGSPVADASVTSAALGVTETTGSEGNATVSVRASAGTYPLTVSAAGYGNATATVTVTEAGLPQGAVYEAGSVAAEFDTNEDGLVGITELGAAAEAYAGGDLSIRGLGAVAEAYAAS</sequence>
<dbReference type="Gene3D" id="2.60.40.10">
    <property type="entry name" value="Immunoglobulins"/>
    <property type="match status" value="1"/>
</dbReference>
<dbReference type="InterPro" id="IPR007963">
    <property type="entry name" value="Peptidase_M61_catalytic"/>
</dbReference>
<reference evidence="2 3" key="1">
    <citation type="submission" date="2020-12" db="EMBL/GenBank/DDBJ databases">
        <title>Halosimplex halophilum sp. nov. and Halosimplex salinum sp. nov., two new members of the genus Halosimplex.</title>
        <authorList>
            <person name="Cui H.L."/>
        </authorList>
    </citation>
    <scope>NUCLEOTIDE SEQUENCE [LARGE SCALE GENOMIC DNA]</scope>
    <source>
        <strain evidence="2 3">YGH94</strain>
    </source>
</reference>
<dbReference type="OrthoDB" id="271491at2157"/>
<name>A0A7T3FZP8_9EURY</name>
<dbReference type="Gene3D" id="1.10.390.10">
    <property type="entry name" value="Neutral Protease Domain 2"/>
    <property type="match status" value="1"/>
</dbReference>
<feature type="domain" description="Big-1" evidence="1">
    <location>
        <begin position="616"/>
        <end position="700"/>
    </location>
</feature>
<keyword evidence="3" id="KW-1185">Reference proteome</keyword>
<dbReference type="PROSITE" id="PS00018">
    <property type="entry name" value="EF_HAND_1"/>
    <property type="match status" value="1"/>
</dbReference>
<dbReference type="AlphaFoldDB" id="A0A7T3FZP8"/>
<dbReference type="InterPro" id="IPR003344">
    <property type="entry name" value="Big_1_dom"/>
</dbReference>
<dbReference type="GeneID" id="60587444"/>
<dbReference type="KEGG" id="hlt:I7X12_03085"/>
<dbReference type="SUPFAM" id="SSF49452">
    <property type="entry name" value="Starch-binding domain-like"/>
    <property type="match status" value="1"/>
</dbReference>
<dbReference type="Pfam" id="PF05299">
    <property type="entry name" value="Peptidase_M61"/>
    <property type="match status" value="1"/>
</dbReference>
<dbReference type="PROSITE" id="PS51127">
    <property type="entry name" value="BIG1"/>
    <property type="match status" value="1"/>
</dbReference>
<organism evidence="2 3">
    <name type="scientific">Halosimplex litoreum</name>
    <dbReference type="NCBI Taxonomy" id="1198301"/>
    <lineage>
        <taxon>Archaea</taxon>
        <taxon>Methanobacteriati</taxon>
        <taxon>Methanobacteriota</taxon>
        <taxon>Stenosarchaea group</taxon>
        <taxon>Halobacteria</taxon>
        <taxon>Halobacteriales</taxon>
        <taxon>Haloarculaceae</taxon>
        <taxon>Halosimplex</taxon>
    </lineage>
</organism>
<dbReference type="RefSeq" id="WP_198062418.1">
    <property type="nucleotide sequence ID" value="NZ_CP065856.1"/>
</dbReference>
<protein>
    <recommendedName>
        <fullName evidence="1">Big-1 domain-containing protein</fullName>
    </recommendedName>
</protein>